<dbReference type="EMBL" id="BT122741">
    <property type="protein sequence ID" value="ADE76099.1"/>
    <property type="molecule type" value="mRNA"/>
</dbReference>
<evidence type="ECO:0000256" key="1">
    <source>
        <dbReference type="SAM" id="MobiDB-lite"/>
    </source>
</evidence>
<dbReference type="AlphaFoldDB" id="D5A980"/>
<reference evidence="2" key="1">
    <citation type="submission" date="2010-04" db="EMBL/GenBank/DDBJ databases">
        <authorList>
            <person name="Reid K.E."/>
            <person name="Liao N."/>
            <person name="Chan S."/>
            <person name="Docking R."/>
            <person name="Taylor G."/>
            <person name="Moore R."/>
            <person name="Mayo M."/>
            <person name="Munro S."/>
            <person name="King J."/>
            <person name="Yanchuk A."/>
            <person name="Holt R."/>
            <person name="Jones S."/>
            <person name="Marra M."/>
            <person name="Ritland C.E."/>
            <person name="Ritland K."/>
            <person name="Bohlmann J."/>
        </authorList>
    </citation>
    <scope>NUCLEOTIDE SEQUENCE</scope>
    <source>
        <tissue evidence="2">Buds collected with no treatment. Collection October 2007</tissue>
    </source>
</reference>
<accession>D5A980</accession>
<evidence type="ECO:0000313" key="2">
    <source>
        <dbReference type="EMBL" id="ADE76099.1"/>
    </source>
</evidence>
<proteinExistence type="evidence at transcript level"/>
<sequence>MFMSLPSMGETMSDQPQQKQGNHVGSCMKGHSR</sequence>
<organism evidence="2">
    <name type="scientific">Picea sitchensis</name>
    <name type="common">Sitka spruce</name>
    <name type="synonym">Pinus sitchensis</name>
    <dbReference type="NCBI Taxonomy" id="3332"/>
    <lineage>
        <taxon>Eukaryota</taxon>
        <taxon>Viridiplantae</taxon>
        <taxon>Streptophyta</taxon>
        <taxon>Embryophyta</taxon>
        <taxon>Tracheophyta</taxon>
        <taxon>Spermatophyta</taxon>
        <taxon>Pinopsida</taxon>
        <taxon>Pinidae</taxon>
        <taxon>Conifers I</taxon>
        <taxon>Pinales</taxon>
        <taxon>Pinaceae</taxon>
        <taxon>Picea</taxon>
    </lineage>
</organism>
<feature type="compositionally biased region" description="Polar residues" evidence="1">
    <location>
        <begin position="10"/>
        <end position="23"/>
    </location>
</feature>
<feature type="region of interest" description="Disordered" evidence="1">
    <location>
        <begin position="1"/>
        <end position="33"/>
    </location>
</feature>
<name>D5A980_PICSI</name>
<protein>
    <submittedName>
        <fullName evidence="2">Uncharacterized protein</fullName>
    </submittedName>
</protein>